<dbReference type="AlphaFoldDB" id="A0A0M0LD08"/>
<organism evidence="1 2">
    <name type="scientific">Priestia koreensis</name>
    <dbReference type="NCBI Taxonomy" id="284581"/>
    <lineage>
        <taxon>Bacteria</taxon>
        <taxon>Bacillati</taxon>
        <taxon>Bacillota</taxon>
        <taxon>Bacilli</taxon>
        <taxon>Bacillales</taxon>
        <taxon>Bacillaceae</taxon>
        <taxon>Priestia</taxon>
    </lineage>
</organism>
<sequence>MKEKATLIVVGTPTKILDSYEKQHAPFTKYKFHLSKVYKGDGEEGTEIELLQDGNKDASYNVHPLMEVGEKYILFLERSSTGALIMVGGPAAKYKYNKEEKVFESIDGGRIDEHLERK</sequence>
<dbReference type="Proteomes" id="UP000037558">
    <property type="component" value="Unassembled WGS sequence"/>
</dbReference>
<dbReference type="OrthoDB" id="2891652at2"/>
<dbReference type="EMBL" id="LILC01000004">
    <property type="protein sequence ID" value="KOO48578.1"/>
    <property type="molecule type" value="Genomic_DNA"/>
</dbReference>
<accession>A0A0M0LD08</accession>
<name>A0A0M0LD08_9BACI</name>
<dbReference type="RefSeq" id="WP_053400143.1">
    <property type="nucleotide sequence ID" value="NZ_LILC01000004.1"/>
</dbReference>
<protein>
    <submittedName>
        <fullName evidence="1">Uncharacterized protein</fullName>
    </submittedName>
</protein>
<dbReference type="PATRIC" id="fig|284581.3.peg.1614"/>
<keyword evidence="2" id="KW-1185">Reference proteome</keyword>
<evidence type="ECO:0000313" key="1">
    <source>
        <dbReference type="EMBL" id="KOO48578.1"/>
    </source>
</evidence>
<reference evidence="2" key="1">
    <citation type="submission" date="2015-08" db="EMBL/GenBank/DDBJ databases">
        <title>Fjat-14210 dsm16467.</title>
        <authorList>
            <person name="Liu B."/>
            <person name="Wang J."/>
            <person name="Zhu Y."/>
            <person name="Liu G."/>
            <person name="Chen Q."/>
            <person name="Chen Z."/>
            <person name="Lan J."/>
            <person name="Che J."/>
            <person name="Ge C."/>
            <person name="Shi H."/>
            <person name="Pan Z."/>
            <person name="Liu X."/>
        </authorList>
    </citation>
    <scope>NUCLEOTIDE SEQUENCE [LARGE SCALE GENOMIC DNA]</scope>
    <source>
        <strain evidence="2">DSM 16467</strain>
    </source>
</reference>
<proteinExistence type="predicted"/>
<comment type="caution">
    <text evidence="1">The sequence shown here is derived from an EMBL/GenBank/DDBJ whole genome shotgun (WGS) entry which is preliminary data.</text>
</comment>
<gene>
    <name evidence="1" type="ORF">AMD01_04115</name>
</gene>
<evidence type="ECO:0000313" key="2">
    <source>
        <dbReference type="Proteomes" id="UP000037558"/>
    </source>
</evidence>